<accession>A0ABR9IN08</accession>
<evidence type="ECO:0000313" key="2">
    <source>
        <dbReference type="Proteomes" id="UP000620262"/>
    </source>
</evidence>
<dbReference type="EMBL" id="JADBEC010000001">
    <property type="protein sequence ID" value="MBE1504570.1"/>
    <property type="molecule type" value="Genomic_DNA"/>
</dbReference>
<gene>
    <name evidence="1" type="ORF">H4W29_001751</name>
</gene>
<organism evidence="1 2">
    <name type="scientific">Rhizobium viscosum</name>
    <name type="common">Arthrobacter viscosus</name>
    <dbReference type="NCBI Taxonomy" id="1673"/>
    <lineage>
        <taxon>Bacteria</taxon>
        <taxon>Pseudomonadati</taxon>
        <taxon>Pseudomonadota</taxon>
        <taxon>Alphaproteobacteria</taxon>
        <taxon>Hyphomicrobiales</taxon>
        <taxon>Rhizobiaceae</taxon>
        <taxon>Rhizobium/Agrobacterium group</taxon>
        <taxon>Rhizobium</taxon>
    </lineage>
</organism>
<evidence type="ECO:0000313" key="1">
    <source>
        <dbReference type="EMBL" id="MBE1504570.1"/>
    </source>
</evidence>
<keyword evidence="2" id="KW-1185">Reference proteome</keyword>
<protein>
    <submittedName>
        <fullName evidence="1">Uncharacterized protein</fullName>
    </submittedName>
</protein>
<reference evidence="1 2" key="1">
    <citation type="submission" date="2020-10" db="EMBL/GenBank/DDBJ databases">
        <title>Sequencing the genomes of 1000 actinobacteria strains.</title>
        <authorList>
            <person name="Klenk H.-P."/>
        </authorList>
    </citation>
    <scope>NUCLEOTIDE SEQUENCE [LARGE SCALE GENOMIC DNA]</scope>
    <source>
        <strain evidence="1 2">DSM 7307</strain>
    </source>
</reference>
<name>A0ABR9IN08_RHIVS</name>
<dbReference type="Proteomes" id="UP000620262">
    <property type="component" value="Unassembled WGS sequence"/>
</dbReference>
<sequence>MTSAPTGKSGADSIVIDMRRQKLTMMIDSLKSLRGSIGDRPDLLYWIEKAIAEAEAQLEAPTPRMH</sequence>
<proteinExistence type="predicted"/>
<dbReference type="RefSeq" id="WP_192728586.1">
    <property type="nucleotide sequence ID" value="NZ_BAAAVL010000001.1"/>
</dbReference>
<comment type="caution">
    <text evidence="1">The sequence shown here is derived from an EMBL/GenBank/DDBJ whole genome shotgun (WGS) entry which is preliminary data.</text>
</comment>